<accession>A0A0E3LEM7</accession>
<keyword evidence="6 8" id="KW-0472">Membrane</keyword>
<evidence type="ECO:0000256" key="3">
    <source>
        <dbReference type="ARBA" id="ARBA00022927"/>
    </source>
</evidence>
<proteinExistence type="inferred from homology"/>
<evidence type="ECO:0000313" key="9">
    <source>
        <dbReference type="EMBL" id="AKB39291.1"/>
    </source>
</evidence>
<dbReference type="PATRIC" id="fig|1434117.4.peg.363"/>
<dbReference type="HOGENOM" id="CLU_191921_2_1_2"/>
<dbReference type="NCBIfam" id="TIGR00327">
    <property type="entry name" value="secE_euk_arch"/>
    <property type="match status" value="1"/>
</dbReference>
<dbReference type="SUPFAM" id="SSF103456">
    <property type="entry name" value="Preprotein translocase SecE subunit"/>
    <property type="match status" value="1"/>
</dbReference>
<keyword evidence="4 8" id="KW-1133">Transmembrane helix</keyword>
<evidence type="ECO:0000256" key="7">
    <source>
        <dbReference type="ARBA" id="ARBA00037847"/>
    </source>
</evidence>
<evidence type="ECO:0000256" key="6">
    <source>
        <dbReference type="ARBA" id="ARBA00023136"/>
    </source>
</evidence>
<evidence type="ECO:0000256" key="4">
    <source>
        <dbReference type="ARBA" id="ARBA00022989"/>
    </source>
</evidence>
<dbReference type="InterPro" id="IPR023391">
    <property type="entry name" value="Prot_translocase_SecE_dom_sf"/>
</dbReference>
<comment type="subunit">
    <text evidence="8">Component of the Sec protein translocase complex. Heterotrimer consisting of SecY (alpha), SecG (beta) and SecE (gamma) subunits. The heterotrimers can form oligomers, although 1 heterotrimer is thought to be able to translocate proteins. Interacts with the ribosome. May interact with SecDF, and other proteins may be involved.</text>
</comment>
<sequence>MVESALEPNITTKSVGQAIRAHLRVLKLTKKPSREEFLTIAKVAGAGILAVGAVGFIIYVLLTMLPQWVAK</sequence>
<dbReference type="HAMAP" id="MF_00422">
    <property type="entry name" value="SecE"/>
    <property type="match status" value="1"/>
</dbReference>
<dbReference type="Proteomes" id="UP000033058">
    <property type="component" value="Chromosome"/>
</dbReference>
<keyword evidence="5 8" id="KW-0811">Translocation</keyword>
<keyword evidence="3 8" id="KW-0653">Protein transport</keyword>
<dbReference type="InterPro" id="IPR001901">
    <property type="entry name" value="Translocase_SecE/Sec61-g"/>
</dbReference>
<dbReference type="GO" id="GO:0005886">
    <property type="term" value="C:plasma membrane"/>
    <property type="evidence" value="ECO:0007669"/>
    <property type="project" value="UniProtKB-SubCell"/>
</dbReference>
<dbReference type="GO" id="GO:0012505">
    <property type="term" value="C:endomembrane system"/>
    <property type="evidence" value="ECO:0007669"/>
    <property type="project" value="UniProtKB-SubCell"/>
</dbReference>
<keyword evidence="1 8" id="KW-0813">Transport</keyword>
<dbReference type="GO" id="GO:0009306">
    <property type="term" value="P:protein secretion"/>
    <property type="evidence" value="ECO:0007669"/>
    <property type="project" value="UniProtKB-UniRule"/>
</dbReference>
<evidence type="ECO:0000256" key="5">
    <source>
        <dbReference type="ARBA" id="ARBA00023010"/>
    </source>
</evidence>
<feature type="transmembrane region" description="Helical" evidence="8">
    <location>
        <begin position="37"/>
        <end position="62"/>
    </location>
</feature>
<gene>
    <name evidence="8" type="primary">secE</name>
    <name evidence="9" type="ORF">MSMAW_0300</name>
</gene>
<dbReference type="InterPro" id="IPR008158">
    <property type="entry name" value="Translocase_Sec61-g"/>
</dbReference>
<dbReference type="EMBL" id="CP009509">
    <property type="protein sequence ID" value="AKB39291.1"/>
    <property type="molecule type" value="Genomic_DNA"/>
</dbReference>
<dbReference type="Gene3D" id="1.20.5.820">
    <property type="entry name" value="Preprotein translocase SecE subunit"/>
    <property type="match status" value="1"/>
</dbReference>
<protein>
    <recommendedName>
        <fullName evidence="8">Protein translocase subunit SecE</fullName>
    </recommendedName>
    <alternativeName>
        <fullName evidence="8">Protein transport protein Sec61 gamma subunit homolog</fullName>
    </alternativeName>
</protein>
<comment type="function">
    <text evidence="8">Essential subunit of the Sec protein translocation channel SecYEG. Clamps together the 2 halves of SecY. May contact the channel plug during translocation.</text>
</comment>
<dbReference type="Pfam" id="PF00584">
    <property type="entry name" value="SecE"/>
    <property type="match status" value="1"/>
</dbReference>
<comment type="subcellular location">
    <subcellularLocation>
        <location evidence="8">Cell membrane</location>
        <topology evidence="8">Single-pass membrane protein</topology>
    </subcellularLocation>
    <subcellularLocation>
        <location evidence="7">Endomembrane system</location>
        <topology evidence="7">Single-pass membrane protein</topology>
    </subcellularLocation>
</comment>
<dbReference type="NCBIfam" id="NF006908">
    <property type="entry name" value="PRK09400.1-3"/>
    <property type="match status" value="1"/>
</dbReference>
<evidence type="ECO:0000313" key="10">
    <source>
        <dbReference type="Proteomes" id="UP000033058"/>
    </source>
</evidence>
<name>A0A0E3LEM7_METMZ</name>
<organism evidence="9 10">
    <name type="scientific">Methanosarcina mazei WWM610</name>
    <dbReference type="NCBI Taxonomy" id="1434117"/>
    <lineage>
        <taxon>Archaea</taxon>
        <taxon>Methanobacteriati</taxon>
        <taxon>Methanobacteriota</taxon>
        <taxon>Stenosarchaea group</taxon>
        <taxon>Methanomicrobia</taxon>
        <taxon>Methanosarcinales</taxon>
        <taxon>Methanosarcinaceae</taxon>
        <taxon>Methanosarcina</taxon>
    </lineage>
</organism>
<evidence type="ECO:0000256" key="2">
    <source>
        <dbReference type="ARBA" id="ARBA00022692"/>
    </source>
</evidence>
<comment type="similarity">
    <text evidence="8">Belongs to the SecE/SEC61-gamma family.</text>
</comment>
<dbReference type="GeneID" id="24849901"/>
<dbReference type="SMR" id="A0A0E3LEM7"/>
<reference evidence="9 10" key="1">
    <citation type="submission" date="2014-07" db="EMBL/GenBank/DDBJ databases">
        <title>Methanogenic archaea and the global carbon cycle.</title>
        <authorList>
            <person name="Henriksen J.R."/>
            <person name="Luke J."/>
            <person name="Reinhart S."/>
            <person name="Benedict M.N."/>
            <person name="Youngblut N.D."/>
            <person name="Metcalf M.E."/>
            <person name="Whitaker R.J."/>
            <person name="Metcalf W.W."/>
        </authorList>
    </citation>
    <scope>NUCLEOTIDE SEQUENCE [LARGE SCALE GENOMIC DNA]</scope>
    <source>
        <strain evidence="9 10">WWM610</strain>
    </source>
</reference>
<keyword evidence="8" id="KW-1003">Cell membrane</keyword>
<dbReference type="GO" id="GO:0008320">
    <property type="term" value="F:protein transmembrane transporter activity"/>
    <property type="evidence" value="ECO:0007669"/>
    <property type="project" value="UniProtKB-UniRule"/>
</dbReference>
<dbReference type="AlphaFoldDB" id="A0A0E3LEM7"/>
<dbReference type="GO" id="GO:0065002">
    <property type="term" value="P:intracellular protein transmembrane transport"/>
    <property type="evidence" value="ECO:0007669"/>
    <property type="project" value="UniProtKB-UniRule"/>
</dbReference>
<keyword evidence="2 8" id="KW-0812">Transmembrane</keyword>
<evidence type="ECO:0000256" key="1">
    <source>
        <dbReference type="ARBA" id="ARBA00022448"/>
    </source>
</evidence>
<dbReference type="RefSeq" id="WP_011032958.1">
    <property type="nucleotide sequence ID" value="NZ_CP009509.1"/>
</dbReference>
<evidence type="ECO:0000256" key="8">
    <source>
        <dbReference type="HAMAP-Rule" id="MF_00422"/>
    </source>
</evidence>
<dbReference type="GO" id="GO:0006605">
    <property type="term" value="P:protein targeting"/>
    <property type="evidence" value="ECO:0007669"/>
    <property type="project" value="UniProtKB-UniRule"/>
</dbReference>